<gene>
    <name evidence="6" type="ORF">TcWFU_000785</name>
</gene>
<keyword evidence="3" id="KW-0433">Leucine-rich repeat</keyword>
<evidence type="ECO:0000256" key="4">
    <source>
        <dbReference type="ARBA" id="ARBA00022737"/>
    </source>
</evidence>
<comment type="caution">
    <text evidence="6">The sequence shown here is derived from an EMBL/GenBank/DDBJ whole genome shotgun (WGS) entry which is preliminary data.</text>
</comment>
<dbReference type="SUPFAM" id="SSF52058">
    <property type="entry name" value="L domain-like"/>
    <property type="match status" value="1"/>
</dbReference>
<dbReference type="InterPro" id="IPR003591">
    <property type="entry name" value="Leu-rich_rpt_typical-subtyp"/>
</dbReference>
<dbReference type="InterPro" id="IPR001611">
    <property type="entry name" value="Leu-rich_rpt"/>
</dbReference>
<dbReference type="PANTHER" id="PTHR22710">
    <property type="entry name" value="X-RAY RADIATION RESISTANCE ASSOCIATED PROTEIN 1 XRRA1"/>
    <property type="match status" value="1"/>
</dbReference>
<dbReference type="Gene3D" id="3.80.10.10">
    <property type="entry name" value="Ribonuclease Inhibitor"/>
    <property type="match status" value="1"/>
</dbReference>
<evidence type="ECO:0000313" key="7">
    <source>
        <dbReference type="Proteomes" id="UP001651158"/>
    </source>
</evidence>
<dbReference type="PANTHER" id="PTHR22710:SF2">
    <property type="entry name" value="X-RAY RADIATION RESISTANCE-ASSOCIATED PROTEIN 1"/>
    <property type="match status" value="1"/>
</dbReference>
<dbReference type="InterPro" id="IPR032675">
    <property type="entry name" value="LRR_dom_sf"/>
</dbReference>
<dbReference type="PROSITE" id="PS51450">
    <property type="entry name" value="LRR"/>
    <property type="match status" value="1"/>
</dbReference>
<accession>A0ABR4Q4T2</accession>
<organism evidence="6 7">
    <name type="scientific">Taenia crassiceps</name>
    <dbReference type="NCBI Taxonomy" id="6207"/>
    <lineage>
        <taxon>Eukaryota</taxon>
        <taxon>Metazoa</taxon>
        <taxon>Spiralia</taxon>
        <taxon>Lophotrochozoa</taxon>
        <taxon>Platyhelminthes</taxon>
        <taxon>Cestoda</taxon>
        <taxon>Eucestoda</taxon>
        <taxon>Cyclophyllidea</taxon>
        <taxon>Taeniidae</taxon>
        <taxon>Taenia</taxon>
    </lineage>
</organism>
<protein>
    <submittedName>
        <fullName evidence="6">X-ray radiation resistance-associated protein 1</fullName>
    </submittedName>
</protein>
<evidence type="ECO:0000256" key="2">
    <source>
        <dbReference type="ARBA" id="ARBA00022490"/>
    </source>
</evidence>
<feature type="region of interest" description="Disordered" evidence="5">
    <location>
        <begin position="451"/>
        <end position="477"/>
    </location>
</feature>
<keyword evidence="7" id="KW-1185">Reference proteome</keyword>
<comment type="subcellular location">
    <subcellularLocation>
        <location evidence="1">Cytoplasm</location>
    </subcellularLocation>
</comment>
<sequence length="529" mass="59564">MAKLAVVWNIRLLNFILIAGLSISSKPINLDLSLNELRSLHALQGSFSKIQKLDLSYNFLPPTALVDLANLQCLRSLILVGNELASIPSNLGFQTLEDLNLNDNKLRAAADIANLAQLPNLRRLSLANNEFTSFPILRVETRAPASKAKCSKTPKPWAQPKTAEFEVVFDDIVTHNGVERLISACIPKHQALHCSRKSIPHTTSLRQISPHRKLFKQPTKMPIKTASSNPPLIFPRLMYLDMGENMLAVEEAIIPVVACPNLRVLSIYGNPLIEEFCKAPPKLQTILVEQRGISIECERSKFWRCKCSTFGATKLDQQRRDHLPPLTAAVKSADEEFEGNSTVDVSKAHDSNVHPLFPQHELSIEFNRLPKGIQRCLREFKSMDAALKESEMGKVEDANVSPTADSNFEPKWIRNLGNGDESLSILITHAVKFRRSVKFNRSCQADGKFPALQSKTTTSGHQLRRHGVEDKGGQERPLFAPFSNPMALMHYRNRRFLPYTESFKKLSKTREMPWNRSSHPILLPQHARQ</sequence>
<name>A0ABR4Q4T2_9CEST</name>
<evidence type="ECO:0000313" key="6">
    <source>
        <dbReference type="EMBL" id="KAL5104587.1"/>
    </source>
</evidence>
<dbReference type="Proteomes" id="UP001651158">
    <property type="component" value="Unassembled WGS sequence"/>
</dbReference>
<dbReference type="EMBL" id="JAKROA010000011">
    <property type="protein sequence ID" value="KAL5104587.1"/>
    <property type="molecule type" value="Genomic_DNA"/>
</dbReference>
<evidence type="ECO:0000256" key="1">
    <source>
        <dbReference type="ARBA" id="ARBA00004496"/>
    </source>
</evidence>
<keyword evidence="2" id="KW-0963">Cytoplasm</keyword>
<reference evidence="6 7" key="1">
    <citation type="journal article" date="2022" name="Front. Cell. Infect. Microbiol.">
        <title>The Genomes of Two Strains of Taenia crassiceps the Animal Model for the Study of Human Cysticercosis.</title>
        <authorList>
            <person name="Bobes R.J."/>
            <person name="Estrada K."/>
            <person name="Rios-Valencia D.G."/>
            <person name="Calderon-Gallegos A."/>
            <person name="de la Torre P."/>
            <person name="Carrero J.C."/>
            <person name="Sanchez-Flores A."/>
            <person name="Laclette J.P."/>
        </authorList>
    </citation>
    <scope>NUCLEOTIDE SEQUENCE [LARGE SCALE GENOMIC DNA]</scope>
    <source>
        <strain evidence="6">WFUcys</strain>
    </source>
</reference>
<evidence type="ECO:0000256" key="3">
    <source>
        <dbReference type="ARBA" id="ARBA00022614"/>
    </source>
</evidence>
<proteinExistence type="predicted"/>
<evidence type="ECO:0000256" key="5">
    <source>
        <dbReference type="SAM" id="MobiDB-lite"/>
    </source>
</evidence>
<dbReference type="SMART" id="SM00369">
    <property type="entry name" value="LRR_TYP"/>
    <property type="match status" value="2"/>
</dbReference>
<keyword evidence="4" id="KW-0677">Repeat</keyword>